<gene>
    <name evidence="1" type="ORF">WG66_1943</name>
</gene>
<reference evidence="1 2" key="1">
    <citation type="submission" date="2015-12" db="EMBL/GenBank/DDBJ databases">
        <title>Draft genome sequence of Moniliophthora roreri, the causal agent of frosty pod rot of cacao.</title>
        <authorList>
            <person name="Aime M.C."/>
            <person name="Diaz-Valderrama J.R."/>
            <person name="Kijpornyongpan T."/>
            <person name="Phillips-Mora W."/>
        </authorList>
    </citation>
    <scope>NUCLEOTIDE SEQUENCE [LARGE SCALE GENOMIC DNA]</scope>
    <source>
        <strain evidence="1 2">MCA 2952</strain>
    </source>
</reference>
<sequence>MPQYGPMHQTTFQRLWEFMSQYGNFIEAICWSFLSKTYLSGMLNNEHIIRNKNSTS</sequence>
<dbReference type="EMBL" id="LATX01000684">
    <property type="protein sequence ID" value="KTB45480.1"/>
    <property type="molecule type" value="Genomic_DNA"/>
</dbReference>
<comment type="caution">
    <text evidence="1">The sequence shown here is derived from an EMBL/GenBank/DDBJ whole genome shotgun (WGS) entry which is preliminary data.</text>
</comment>
<proteinExistence type="predicted"/>
<dbReference type="Proteomes" id="UP000054988">
    <property type="component" value="Unassembled WGS sequence"/>
</dbReference>
<dbReference type="AlphaFoldDB" id="A0A0W0GAB0"/>
<organism evidence="1 2">
    <name type="scientific">Moniliophthora roreri</name>
    <name type="common">Frosty pod rot fungus</name>
    <name type="synonym">Monilia roreri</name>
    <dbReference type="NCBI Taxonomy" id="221103"/>
    <lineage>
        <taxon>Eukaryota</taxon>
        <taxon>Fungi</taxon>
        <taxon>Dikarya</taxon>
        <taxon>Basidiomycota</taxon>
        <taxon>Agaricomycotina</taxon>
        <taxon>Agaricomycetes</taxon>
        <taxon>Agaricomycetidae</taxon>
        <taxon>Agaricales</taxon>
        <taxon>Marasmiineae</taxon>
        <taxon>Marasmiaceae</taxon>
        <taxon>Moniliophthora</taxon>
    </lineage>
</organism>
<protein>
    <submittedName>
        <fullName evidence="1">Uncharacterized protein</fullName>
    </submittedName>
</protein>
<evidence type="ECO:0000313" key="2">
    <source>
        <dbReference type="Proteomes" id="UP000054988"/>
    </source>
</evidence>
<name>A0A0W0GAB0_MONRR</name>
<accession>A0A0W0GAB0</accession>
<evidence type="ECO:0000313" key="1">
    <source>
        <dbReference type="EMBL" id="KTB45480.1"/>
    </source>
</evidence>